<proteinExistence type="predicted"/>
<keyword evidence="4 6" id="KW-1133">Transmembrane helix</keyword>
<feature type="transmembrane region" description="Helical" evidence="6">
    <location>
        <begin position="67"/>
        <end position="86"/>
    </location>
</feature>
<gene>
    <name evidence="8" type="ORF">ACA29_06985</name>
</gene>
<keyword evidence="2" id="KW-0813">Transport</keyword>
<evidence type="ECO:0000256" key="2">
    <source>
        <dbReference type="ARBA" id="ARBA00022448"/>
    </source>
</evidence>
<dbReference type="Proteomes" id="UP000053881">
    <property type="component" value="Unassembled WGS sequence"/>
</dbReference>
<comment type="subcellular location">
    <subcellularLocation>
        <location evidence="1">Cell membrane</location>
        <topology evidence="1">Multi-pass membrane protein</topology>
    </subcellularLocation>
</comment>
<reference evidence="8 9" key="1">
    <citation type="submission" date="2015-06" db="EMBL/GenBank/DDBJ databases">
        <title>Genome sequencing project of Bacillus galactosidilyticus PL133.</title>
        <authorList>
            <person name="Gaiero J."/>
            <person name="Nicol R."/>
            <person name="Habash M."/>
        </authorList>
    </citation>
    <scope>NUCLEOTIDE SEQUENCE [LARGE SCALE GENOMIC DNA]</scope>
    <source>
        <strain evidence="8 9">PL133</strain>
    </source>
</reference>
<feature type="transmembrane region" description="Helical" evidence="6">
    <location>
        <begin position="92"/>
        <end position="115"/>
    </location>
</feature>
<dbReference type="EMBL" id="LGPB01000068">
    <property type="protein sequence ID" value="KRG14061.1"/>
    <property type="molecule type" value="Genomic_DNA"/>
</dbReference>
<evidence type="ECO:0000256" key="6">
    <source>
        <dbReference type="SAM" id="Phobius"/>
    </source>
</evidence>
<dbReference type="GO" id="GO:0035435">
    <property type="term" value="P:phosphate ion transmembrane transport"/>
    <property type="evidence" value="ECO:0007669"/>
    <property type="project" value="TreeGrafter"/>
</dbReference>
<dbReference type="InterPro" id="IPR036259">
    <property type="entry name" value="MFS_trans_sf"/>
</dbReference>
<dbReference type="PANTHER" id="PTHR43826:SF3">
    <property type="entry name" value="GLUCOSE-6-PHOSPHATE EXCHANGER SLC37A4"/>
    <property type="match status" value="1"/>
</dbReference>
<evidence type="ECO:0000313" key="9">
    <source>
        <dbReference type="Proteomes" id="UP000053881"/>
    </source>
</evidence>
<feature type="transmembrane region" description="Helical" evidence="6">
    <location>
        <begin position="38"/>
        <end position="60"/>
    </location>
</feature>
<feature type="non-terminal residue" evidence="8">
    <location>
        <position position="132"/>
    </location>
</feature>
<protein>
    <submittedName>
        <fullName evidence="8">MFS transporter</fullName>
    </submittedName>
</protein>
<dbReference type="GO" id="GO:0061513">
    <property type="term" value="F:glucose 6-phosphate:phosphate antiporter activity"/>
    <property type="evidence" value="ECO:0007669"/>
    <property type="project" value="TreeGrafter"/>
</dbReference>
<evidence type="ECO:0000256" key="5">
    <source>
        <dbReference type="ARBA" id="ARBA00023136"/>
    </source>
</evidence>
<dbReference type="Pfam" id="PF07690">
    <property type="entry name" value="MFS_1"/>
    <property type="match status" value="1"/>
</dbReference>
<accession>A0A0Q9XZI2</accession>
<dbReference type="Gene3D" id="1.20.1250.20">
    <property type="entry name" value="MFS general substrate transporter like domains"/>
    <property type="match status" value="1"/>
</dbReference>
<comment type="caution">
    <text evidence="8">The sequence shown here is derived from an EMBL/GenBank/DDBJ whole genome shotgun (WGS) entry which is preliminary data.</text>
</comment>
<dbReference type="AlphaFoldDB" id="A0A0Q9XZI2"/>
<dbReference type="PANTHER" id="PTHR43826">
    <property type="entry name" value="GLUCOSE-6-PHOSPHATE EXCHANGER SLC37A4"/>
    <property type="match status" value="1"/>
</dbReference>
<dbReference type="InterPro" id="IPR051337">
    <property type="entry name" value="OPA_Antiporter"/>
</dbReference>
<sequence>MRICDSVLFAYFLIVSQRTAPGLITDQLMIDFKVTASTIGLLTSVQFLAYSSLQVPIGLLSDRYGPNLFLIVGALLNGIGTVMYSLAPNEYFLLFSRLLVGIGDATIWVNLVLILSQWFKVKEFISLLGFAG</sequence>
<keyword evidence="5 6" id="KW-0472">Membrane</keyword>
<dbReference type="InterPro" id="IPR020846">
    <property type="entry name" value="MFS_dom"/>
</dbReference>
<dbReference type="GO" id="GO:0005886">
    <property type="term" value="C:plasma membrane"/>
    <property type="evidence" value="ECO:0007669"/>
    <property type="project" value="UniProtKB-SubCell"/>
</dbReference>
<keyword evidence="3 6" id="KW-0812">Transmembrane</keyword>
<organism evidence="8 9">
    <name type="scientific">Lederbergia galactosidilytica</name>
    <dbReference type="NCBI Taxonomy" id="217031"/>
    <lineage>
        <taxon>Bacteria</taxon>
        <taxon>Bacillati</taxon>
        <taxon>Bacillota</taxon>
        <taxon>Bacilli</taxon>
        <taxon>Bacillales</taxon>
        <taxon>Bacillaceae</taxon>
        <taxon>Lederbergia</taxon>
    </lineage>
</organism>
<dbReference type="InterPro" id="IPR011701">
    <property type="entry name" value="MFS"/>
</dbReference>
<dbReference type="PROSITE" id="PS50850">
    <property type="entry name" value="MFS"/>
    <property type="match status" value="1"/>
</dbReference>
<evidence type="ECO:0000256" key="1">
    <source>
        <dbReference type="ARBA" id="ARBA00004651"/>
    </source>
</evidence>
<evidence type="ECO:0000259" key="7">
    <source>
        <dbReference type="PROSITE" id="PS50850"/>
    </source>
</evidence>
<feature type="domain" description="Major facilitator superfamily (MFS) profile" evidence="7">
    <location>
        <begin position="1"/>
        <end position="132"/>
    </location>
</feature>
<name>A0A0Q9XZI2_9BACI</name>
<evidence type="ECO:0000256" key="4">
    <source>
        <dbReference type="ARBA" id="ARBA00022989"/>
    </source>
</evidence>
<evidence type="ECO:0000313" key="8">
    <source>
        <dbReference type="EMBL" id="KRG14061.1"/>
    </source>
</evidence>
<evidence type="ECO:0000256" key="3">
    <source>
        <dbReference type="ARBA" id="ARBA00022692"/>
    </source>
</evidence>
<dbReference type="SUPFAM" id="SSF103473">
    <property type="entry name" value="MFS general substrate transporter"/>
    <property type="match status" value="1"/>
</dbReference>